<dbReference type="PANTHER" id="PTHR36154">
    <property type="entry name" value="DNA-BINDING TRANSCRIPTIONAL ACTIVATOR ALPA"/>
    <property type="match status" value="1"/>
</dbReference>
<dbReference type="InterPro" id="IPR052931">
    <property type="entry name" value="Prophage_regulatory_activator"/>
</dbReference>
<sequence length="90" mass="10340">MGGYIFACHLIRPKERQKHMNNTVLRVDDTARALGVSRATIWNWANPKSRHYRPDFPRPFKISANATGWLASEIDDYIGKLAAKREEQAN</sequence>
<evidence type="ECO:0000313" key="1">
    <source>
        <dbReference type="EMBL" id="EFC87537.1"/>
    </source>
</evidence>
<dbReference type="STRING" id="546266.NEIMUCOT_06042"/>
<name>D2ZZG6_NEIM2</name>
<evidence type="ECO:0000313" key="2">
    <source>
        <dbReference type="Proteomes" id="UP000003344"/>
    </source>
</evidence>
<dbReference type="eggNOG" id="COG3311">
    <property type="taxonomic scope" value="Bacteria"/>
</dbReference>
<dbReference type="Proteomes" id="UP000003344">
    <property type="component" value="Unassembled WGS sequence"/>
</dbReference>
<keyword evidence="1" id="KW-0238">DNA-binding</keyword>
<dbReference type="InterPro" id="IPR010260">
    <property type="entry name" value="AlpA"/>
</dbReference>
<comment type="caution">
    <text evidence="1">The sequence shown here is derived from an EMBL/GenBank/DDBJ whole genome shotgun (WGS) entry which is preliminary data.</text>
</comment>
<reference evidence="1 2" key="1">
    <citation type="submission" date="2009-10" db="EMBL/GenBank/DDBJ databases">
        <authorList>
            <person name="Weinstock G."/>
            <person name="Sodergren E."/>
            <person name="Clifton S."/>
            <person name="Fulton L."/>
            <person name="Fulton B."/>
            <person name="Courtney L."/>
            <person name="Fronick C."/>
            <person name="Harrison M."/>
            <person name="Strong C."/>
            <person name="Farmer C."/>
            <person name="Delahaunty K."/>
            <person name="Markovic C."/>
            <person name="Hall O."/>
            <person name="Minx P."/>
            <person name="Tomlinson C."/>
            <person name="Mitreva M."/>
            <person name="Nelson J."/>
            <person name="Hou S."/>
            <person name="Wollam A."/>
            <person name="Pepin K.H."/>
            <person name="Johnson M."/>
            <person name="Bhonagiri V."/>
            <person name="Nash W.E."/>
            <person name="Warren W."/>
            <person name="Chinwalla A."/>
            <person name="Mardis E.R."/>
            <person name="Wilson R.K."/>
        </authorList>
    </citation>
    <scope>NUCLEOTIDE SEQUENCE [LARGE SCALE GENOMIC DNA]</scope>
    <source>
        <strain evidence="2">ATCC 25996 / DSM 4631 / NCTC 10774 / M26</strain>
    </source>
</reference>
<gene>
    <name evidence="1" type="ORF">NEIMUCOT_06042</name>
</gene>
<organism evidence="1 2">
    <name type="scientific">Neisseria mucosa (strain ATCC 25996 / DSM 4631 / NCTC 10774 / M26)</name>
    <dbReference type="NCBI Taxonomy" id="546266"/>
    <lineage>
        <taxon>Bacteria</taxon>
        <taxon>Pseudomonadati</taxon>
        <taxon>Pseudomonadota</taxon>
        <taxon>Betaproteobacteria</taxon>
        <taxon>Neisseriales</taxon>
        <taxon>Neisseriaceae</taxon>
        <taxon>Neisseria</taxon>
    </lineage>
</organism>
<accession>D2ZZG6</accession>
<protein>
    <submittedName>
        <fullName evidence="1">Putative DNA-binding transcriptional activator</fullName>
    </submittedName>
</protein>
<dbReference type="AlphaFoldDB" id="D2ZZG6"/>
<dbReference type="PANTHER" id="PTHR36154:SF1">
    <property type="entry name" value="DNA-BINDING TRANSCRIPTIONAL ACTIVATOR ALPA"/>
    <property type="match status" value="1"/>
</dbReference>
<dbReference type="Pfam" id="PF05930">
    <property type="entry name" value="Phage_AlpA"/>
    <property type="match status" value="1"/>
</dbReference>
<proteinExistence type="predicted"/>
<dbReference type="EMBL" id="ACDX02000018">
    <property type="protein sequence ID" value="EFC87537.1"/>
    <property type="molecule type" value="Genomic_DNA"/>
</dbReference>
<dbReference type="GO" id="GO:0003677">
    <property type="term" value="F:DNA binding"/>
    <property type="evidence" value="ECO:0007669"/>
    <property type="project" value="UniProtKB-KW"/>
</dbReference>